<dbReference type="EnsemblPlants" id="Zm00001eb072140_T001">
    <property type="protein sequence ID" value="Zm00001eb072140_P001"/>
    <property type="gene ID" value="Zm00001eb072140"/>
</dbReference>
<evidence type="ECO:0000313" key="2">
    <source>
        <dbReference type="Proteomes" id="UP000007305"/>
    </source>
</evidence>
<reference evidence="2" key="1">
    <citation type="submission" date="2015-12" db="EMBL/GenBank/DDBJ databases">
        <title>Update maize B73 reference genome by single molecule sequencing technologies.</title>
        <authorList>
            <consortium name="Maize Genome Sequencing Project"/>
            <person name="Ware D."/>
        </authorList>
    </citation>
    <scope>NUCLEOTIDE SEQUENCE [LARGE SCALE GENOMIC DNA]</scope>
    <source>
        <strain evidence="2">cv. B73</strain>
    </source>
</reference>
<dbReference type="Proteomes" id="UP000007305">
    <property type="component" value="Chromosome 2"/>
</dbReference>
<reference evidence="1" key="3">
    <citation type="submission" date="2021-05" db="UniProtKB">
        <authorList>
            <consortium name="EnsemblPlants"/>
        </authorList>
    </citation>
    <scope>IDENTIFICATION</scope>
    <source>
        <strain evidence="1">cv. B73</strain>
    </source>
</reference>
<name>A0A804MB27_MAIZE</name>
<dbReference type="Gramene" id="Zm00001eb072140_T001">
    <property type="protein sequence ID" value="Zm00001eb072140_P001"/>
    <property type="gene ID" value="Zm00001eb072140"/>
</dbReference>
<reference evidence="1" key="2">
    <citation type="submission" date="2019-07" db="EMBL/GenBank/DDBJ databases">
        <authorList>
            <person name="Seetharam A."/>
            <person name="Woodhouse M."/>
            <person name="Cannon E."/>
        </authorList>
    </citation>
    <scope>NUCLEOTIDE SEQUENCE [LARGE SCALE GENOMIC DNA]</scope>
    <source>
        <strain evidence="1">cv. B73</strain>
    </source>
</reference>
<organism evidence="1 2">
    <name type="scientific">Zea mays</name>
    <name type="common">Maize</name>
    <dbReference type="NCBI Taxonomy" id="4577"/>
    <lineage>
        <taxon>Eukaryota</taxon>
        <taxon>Viridiplantae</taxon>
        <taxon>Streptophyta</taxon>
        <taxon>Embryophyta</taxon>
        <taxon>Tracheophyta</taxon>
        <taxon>Spermatophyta</taxon>
        <taxon>Magnoliopsida</taxon>
        <taxon>Liliopsida</taxon>
        <taxon>Poales</taxon>
        <taxon>Poaceae</taxon>
        <taxon>PACMAD clade</taxon>
        <taxon>Panicoideae</taxon>
        <taxon>Andropogonodae</taxon>
        <taxon>Andropogoneae</taxon>
        <taxon>Tripsacinae</taxon>
        <taxon>Zea</taxon>
    </lineage>
</organism>
<accession>A0A804MB27</accession>
<dbReference type="InParanoid" id="A0A804MB27"/>
<protein>
    <submittedName>
        <fullName evidence="1">Uncharacterized protein</fullName>
    </submittedName>
</protein>
<keyword evidence="2" id="KW-1185">Reference proteome</keyword>
<proteinExistence type="predicted"/>
<evidence type="ECO:0000313" key="1">
    <source>
        <dbReference type="EnsemblPlants" id="Zm00001eb072140_P001"/>
    </source>
</evidence>
<sequence>MPSAPRIAAISAPPLSSLQSAAIHGSSVRAHKSRADSWQPRPTLLSAVCRHPWQPLSAPTNRTQIHGRRAPLPSFLCARDPPRITHGSLEIVAPVAPPPRDPLASASRHCCRHSRARTPPFSPPPPGSSHPRDLRWKPAICALPSPLRINPIPFCKKDGRLMLMWYFKPCLYMDAGLASSVTALRTCTDVAHLAHVLEQFRLA</sequence>
<dbReference type="AlphaFoldDB" id="A0A804MB27"/>